<protein>
    <submittedName>
        <fullName evidence="1">Uncharacterized protein</fullName>
    </submittedName>
</protein>
<dbReference type="Proteomes" id="UP000318419">
    <property type="component" value="Genome"/>
</dbReference>
<evidence type="ECO:0000313" key="2">
    <source>
        <dbReference type="Proteomes" id="UP000318419"/>
    </source>
</evidence>
<sequence length="85" mass="8697">MSAYPYEVHEKDGGGLDAVVTTPGGEVLAGLANKLSLGPWTVTLFDGQGGHAAAVTGLDESTTRDLLQFHAALLSRTLTAEAVAS</sequence>
<name>A0A4Y6EM57_9CAUD</name>
<reference evidence="1 2" key="1">
    <citation type="submission" date="2019-05" db="EMBL/GenBank/DDBJ databases">
        <authorList>
            <person name="Kim R."/>
            <person name="Haleblian K.L."/>
            <person name="Torres C.-L.T."/>
            <person name="Chong M.Y."/>
            <person name="Duong K."/>
            <person name="Lee C."/>
            <person name="Lai L.T."/>
            <person name="Ballew A.S."/>
            <person name="Ly A.M."/>
            <person name="Wu S."/>
            <person name="Ngo R.T."/>
            <person name="Freise A.C."/>
            <person name="Reddi K."/>
            <person name="Moberg-Parker J."/>
            <person name="Garlena R.A."/>
            <person name="Russell D.A."/>
            <person name="Pope W.H."/>
            <person name="Jacobs-Sera D."/>
            <person name="Hatfull G.F."/>
        </authorList>
    </citation>
    <scope>NUCLEOTIDE SEQUENCE [LARGE SCALE GENOMIC DNA]</scope>
</reference>
<dbReference type="KEGG" id="vg:80019444"/>
<proteinExistence type="predicted"/>
<organism evidence="1 2">
    <name type="scientific">Mycobacterium phage LilSpotty</name>
    <dbReference type="NCBI Taxonomy" id="2588512"/>
    <lineage>
        <taxon>Viruses</taxon>
        <taxon>Duplodnaviria</taxon>
        <taxon>Heunggongvirae</taxon>
        <taxon>Uroviricota</taxon>
        <taxon>Caudoviricetes</taxon>
        <taxon>Lilspottyvirus</taxon>
        <taxon>Lilspottyvirus lilspotty</taxon>
    </lineage>
</organism>
<dbReference type="GeneID" id="80019444"/>
<evidence type="ECO:0000313" key="1">
    <source>
        <dbReference type="EMBL" id="QDF19786.1"/>
    </source>
</evidence>
<dbReference type="EMBL" id="MK977707">
    <property type="protein sequence ID" value="QDF19786.1"/>
    <property type="molecule type" value="Genomic_DNA"/>
</dbReference>
<dbReference type="RefSeq" id="YP_010754843.1">
    <property type="nucleotide sequence ID" value="NC_073464.1"/>
</dbReference>
<gene>
    <name evidence="1" type="primary">54</name>
    <name evidence="1" type="ORF">SEA_LILSPOTTY_54</name>
</gene>
<accession>A0A4Y6EM57</accession>
<keyword evidence="2" id="KW-1185">Reference proteome</keyword>